<evidence type="ECO:0000256" key="1">
    <source>
        <dbReference type="SAM" id="MobiDB-lite"/>
    </source>
</evidence>
<gene>
    <name evidence="2" type="ORF">Plil01_000380600</name>
</gene>
<sequence>MNSWSRSSVHSRVLDVSTRGPTVEAVSGSKRRVDSHSDDAAEWLDELQLAQSLPAVDISKTPLSKLLSPARHGKVVRVMHKVIPVLVRLNPSQRAGVRLDPLLAHADDETVNSGACCVLADPAAEHHALPVQRGDGVVETQL</sequence>
<evidence type="ECO:0000313" key="2">
    <source>
        <dbReference type="EMBL" id="GMF13321.1"/>
    </source>
</evidence>
<proteinExistence type="predicted"/>
<reference evidence="2" key="1">
    <citation type="submission" date="2023-04" db="EMBL/GenBank/DDBJ databases">
        <title>Phytophthora lilii NBRC 32176.</title>
        <authorList>
            <person name="Ichikawa N."/>
            <person name="Sato H."/>
            <person name="Tonouchi N."/>
        </authorList>
    </citation>
    <scope>NUCLEOTIDE SEQUENCE</scope>
    <source>
        <strain evidence="2">NBRC 32176</strain>
    </source>
</reference>
<comment type="caution">
    <text evidence="2">The sequence shown here is derived from an EMBL/GenBank/DDBJ whole genome shotgun (WGS) entry which is preliminary data.</text>
</comment>
<feature type="compositionally biased region" description="Polar residues" evidence="1">
    <location>
        <begin position="1"/>
        <end position="10"/>
    </location>
</feature>
<accession>A0A9W6TIC6</accession>
<organism evidence="2 3">
    <name type="scientific">Phytophthora lilii</name>
    <dbReference type="NCBI Taxonomy" id="2077276"/>
    <lineage>
        <taxon>Eukaryota</taxon>
        <taxon>Sar</taxon>
        <taxon>Stramenopiles</taxon>
        <taxon>Oomycota</taxon>
        <taxon>Peronosporomycetes</taxon>
        <taxon>Peronosporales</taxon>
        <taxon>Peronosporaceae</taxon>
        <taxon>Phytophthora</taxon>
    </lineage>
</organism>
<dbReference type="AlphaFoldDB" id="A0A9W6TIC6"/>
<protein>
    <submittedName>
        <fullName evidence="2">Unnamed protein product</fullName>
    </submittedName>
</protein>
<keyword evidence="3" id="KW-1185">Reference proteome</keyword>
<name>A0A9W6TIC6_9STRA</name>
<dbReference type="Proteomes" id="UP001165083">
    <property type="component" value="Unassembled WGS sequence"/>
</dbReference>
<evidence type="ECO:0000313" key="3">
    <source>
        <dbReference type="Proteomes" id="UP001165083"/>
    </source>
</evidence>
<dbReference type="EMBL" id="BSXW01000152">
    <property type="protein sequence ID" value="GMF13321.1"/>
    <property type="molecule type" value="Genomic_DNA"/>
</dbReference>
<feature type="region of interest" description="Disordered" evidence="1">
    <location>
        <begin position="1"/>
        <end position="34"/>
    </location>
</feature>